<dbReference type="AlphaFoldDB" id="A0A670I1W0"/>
<reference evidence="3" key="2">
    <citation type="submission" date="2025-08" db="UniProtKB">
        <authorList>
            <consortium name="Ensembl"/>
        </authorList>
    </citation>
    <scope>IDENTIFICATION</scope>
</reference>
<dbReference type="Proteomes" id="UP000472272">
    <property type="component" value="Chromosome 5"/>
</dbReference>
<evidence type="ECO:0000256" key="1">
    <source>
        <dbReference type="ARBA" id="ARBA00022553"/>
    </source>
</evidence>
<name>A0A670I1W0_PODMU</name>
<accession>A0A670I1W0</accession>
<evidence type="ECO:0000313" key="3">
    <source>
        <dbReference type="Ensembl" id="ENSPMRP00000005841.1"/>
    </source>
</evidence>
<reference evidence="3 4" key="1">
    <citation type="journal article" date="2019" name="Proc. Natl. Acad. Sci. U.S.A.">
        <title>Regulatory changes in pterin and carotenoid genes underlie balanced color polymorphisms in the wall lizard.</title>
        <authorList>
            <person name="Andrade P."/>
            <person name="Pinho C."/>
            <person name="Perez I de Lanuza G."/>
            <person name="Afonso S."/>
            <person name="Brejcha J."/>
            <person name="Rubin C.J."/>
            <person name="Wallerman O."/>
            <person name="Pereira P."/>
            <person name="Sabatino S.J."/>
            <person name="Bellati A."/>
            <person name="Pellitteri-Rosa D."/>
            <person name="Bosakova Z."/>
            <person name="Bunikis I."/>
            <person name="Carretero M.A."/>
            <person name="Feiner N."/>
            <person name="Marsik P."/>
            <person name="Pauperio F."/>
            <person name="Salvi D."/>
            <person name="Soler L."/>
            <person name="While G.M."/>
            <person name="Uller T."/>
            <person name="Font E."/>
            <person name="Andersson L."/>
            <person name="Carneiro M."/>
        </authorList>
    </citation>
    <scope>NUCLEOTIDE SEQUENCE</scope>
</reference>
<sequence length="78" mass="9044">CPHGRPQRTSLDLRELFPHRLTKEIVCFLQEQVAHKFLSEHKLLGQIKNVAKTASKEQLIITSSLKPRDLRVLRVQSM</sequence>
<evidence type="ECO:0000259" key="2">
    <source>
        <dbReference type="Pfam" id="PF18410"/>
    </source>
</evidence>
<dbReference type="Ensembl" id="ENSPMRT00000006215.1">
    <property type="protein sequence ID" value="ENSPMRP00000005841.1"/>
    <property type="gene ID" value="ENSPMRG00000003967.1"/>
</dbReference>
<evidence type="ECO:0000313" key="4">
    <source>
        <dbReference type="Proteomes" id="UP000472272"/>
    </source>
</evidence>
<dbReference type="Pfam" id="PF18410">
    <property type="entry name" value="BTHB"/>
    <property type="match status" value="1"/>
</dbReference>
<dbReference type="GeneTree" id="ENSGT00950000185109"/>
<protein>
    <recommendedName>
        <fullName evidence="2">FKBP3 basic tilted helix bundle domain-containing protein</fullName>
    </recommendedName>
</protein>
<reference evidence="3" key="3">
    <citation type="submission" date="2025-09" db="UniProtKB">
        <authorList>
            <consortium name="Ensembl"/>
        </authorList>
    </citation>
    <scope>IDENTIFICATION</scope>
</reference>
<feature type="domain" description="FKBP3 basic tilted helix bundle" evidence="2">
    <location>
        <begin position="23"/>
        <end position="60"/>
    </location>
</feature>
<keyword evidence="1" id="KW-0597">Phosphoprotein</keyword>
<organism evidence="3 4">
    <name type="scientific">Podarcis muralis</name>
    <name type="common">Wall lizard</name>
    <name type="synonym">Lacerta muralis</name>
    <dbReference type="NCBI Taxonomy" id="64176"/>
    <lineage>
        <taxon>Eukaryota</taxon>
        <taxon>Metazoa</taxon>
        <taxon>Chordata</taxon>
        <taxon>Craniata</taxon>
        <taxon>Vertebrata</taxon>
        <taxon>Euteleostomi</taxon>
        <taxon>Lepidosauria</taxon>
        <taxon>Squamata</taxon>
        <taxon>Bifurcata</taxon>
        <taxon>Unidentata</taxon>
        <taxon>Episquamata</taxon>
        <taxon>Laterata</taxon>
        <taxon>Lacertibaenia</taxon>
        <taxon>Lacertidae</taxon>
        <taxon>Podarcis</taxon>
    </lineage>
</organism>
<dbReference type="Gene3D" id="1.10.720.80">
    <property type="match status" value="1"/>
</dbReference>
<proteinExistence type="predicted"/>
<keyword evidence="4" id="KW-1185">Reference proteome</keyword>
<dbReference type="InterPro" id="IPR041200">
    <property type="entry name" value="FKBP3_BTHB"/>
</dbReference>